<dbReference type="AlphaFoldDB" id="A0A485LRY0"/>
<name>A0A485LRY0_9STRA</name>
<feature type="repeat" description="Solcar" evidence="6">
    <location>
        <begin position="8"/>
        <end position="93"/>
    </location>
</feature>
<evidence type="ECO:0000256" key="5">
    <source>
        <dbReference type="ARBA" id="ARBA00023136"/>
    </source>
</evidence>
<keyword evidence="2 7" id="KW-0813">Transport</keyword>
<dbReference type="EMBL" id="CAADRA010007416">
    <property type="protein sequence ID" value="VFU01045.1"/>
    <property type="molecule type" value="Genomic_DNA"/>
</dbReference>
<keyword evidence="4" id="KW-0677">Repeat</keyword>
<dbReference type="GO" id="GO:0016020">
    <property type="term" value="C:membrane"/>
    <property type="evidence" value="ECO:0007669"/>
    <property type="project" value="UniProtKB-SubCell"/>
</dbReference>
<gene>
    <name evidence="9" type="primary">Aste57867_24405</name>
    <name evidence="8" type="ORF">As57867_024329</name>
    <name evidence="9" type="ORF">ASTE57867_24405</name>
</gene>
<dbReference type="InterPro" id="IPR018108">
    <property type="entry name" value="MCP_transmembrane"/>
</dbReference>
<organism evidence="9 10">
    <name type="scientific">Aphanomyces stellatus</name>
    <dbReference type="NCBI Taxonomy" id="120398"/>
    <lineage>
        <taxon>Eukaryota</taxon>
        <taxon>Sar</taxon>
        <taxon>Stramenopiles</taxon>
        <taxon>Oomycota</taxon>
        <taxon>Saprolegniomycetes</taxon>
        <taxon>Saprolegniales</taxon>
        <taxon>Verrucalvaceae</taxon>
        <taxon>Aphanomyces</taxon>
    </lineage>
</organism>
<dbReference type="InterPro" id="IPR023395">
    <property type="entry name" value="MCP_dom_sf"/>
</dbReference>
<reference evidence="9 10" key="1">
    <citation type="submission" date="2019-03" db="EMBL/GenBank/DDBJ databases">
        <authorList>
            <person name="Gaulin E."/>
            <person name="Dumas B."/>
        </authorList>
    </citation>
    <scope>NUCLEOTIDE SEQUENCE [LARGE SCALE GENOMIC DNA]</scope>
    <source>
        <strain evidence="9">CBS 568.67</strain>
    </source>
</reference>
<dbReference type="EMBL" id="VJMH01007390">
    <property type="protein sequence ID" value="KAF0683548.1"/>
    <property type="molecule type" value="Genomic_DNA"/>
</dbReference>
<keyword evidence="3 6" id="KW-0812">Transmembrane</keyword>
<evidence type="ECO:0000256" key="6">
    <source>
        <dbReference type="PROSITE-ProRule" id="PRU00282"/>
    </source>
</evidence>
<evidence type="ECO:0000313" key="8">
    <source>
        <dbReference type="EMBL" id="KAF0683548.1"/>
    </source>
</evidence>
<dbReference type="Pfam" id="PF00153">
    <property type="entry name" value="Mito_carr"/>
    <property type="match status" value="3"/>
</dbReference>
<dbReference type="Gene3D" id="1.50.40.10">
    <property type="entry name" value="Mitochondrial carrier domain"/>
    <property type="match status" value="1"/>
</dbReference>
<evidence type="ECO:0000313" key="10">
    <source>
        <dbReference type="Proteomes" id="UP000332933"/>
    </source>
</evidence>
<dbReference type="GO" id="GO:0055085">
    <property type="term" value="P:transmembrane transport"/>
    <property type="evidence" value="ECO:0007669"/>
    <property type="project" value="InterPro"/>
</dbReference>
<reference evidence="8" key="2">
    <citation type="submission" date="2019-06" db="EMBL/GenBank/DDBJ databases">
        <title>Genomics analysis of Aphanomyces spp. identifies a new class of oomycete effector associated with host adaptation.</title>
        <authorList>
            <person name="Gaulin E."/>
        </authorList>
    </citation>
    <scope>NUCLEOTIDE SEQUENCE</scope>
    <source>
        <strain evidence="8">CBS 578.67</strain>
    </source>
</reference>
<feature type="repeat" description="Solcar" evidence="6">
    <location>
        <begin position="201"/>
        <end position="296"/>
    </location>
</feature>
<evidence type="ECO:0000256" key="1">
    <source>
        <dbReference type="ARBA" id="ARBA00004141"/>
    </source>
</evidence>
<dbReference type="Proteomes" id="UP000332933">
    <property type="component" value="Unassembled WGS sequence"/>
</dbReference>
<dbReference type="PRINTS" id="PR00926">
    <property type="entry name" value="MITOCARRIER"/>
</dbReference>
<evidence type="ECO:0000256" key="4">
    <source>
        <dbReference type="ARBA" id="ARBA00022737"/>
    </source>
</evidence>
<keyword evidence="5 6" id="KW-0472">Membrane</keyword>
<sequence length="309" mass="33373">MVAASSPTSAWEGAVAGGVAGGMTRMIAAPLDLLKIRLQVQVGSKSSGMIPAIASIYREEGVRTFWRGNVAATLLWVSYSGVQFGCYQALQNAILEGDDKLNVMWYSACGALSGVAATVATYPFDRCRTVMSSQGIPKVYPTMRRFFELSIKQDGVAGGLYKGLSPAVFQIVPYMGISFGIYSTLNQITAKMTSAESSRVQWFLQTVGNGAAAGFVSKLMVYPLDTVKKRMQMQGVARTADYGEPIPAYPSAWQCGRDILRREGLYGLYKGTVPSLLKSMVTHSCTFTVYELTARGLQRLKLVATQVAG</sequence>
<evidence type="ECO:0000256" key="3">
    <source>
        <dbReference type="ARBA" id="ARBA00022692"/>
    </source>
</evidence>
<keyword evidence="10" id="KW-1185">Reference proteome</keyword>
<proteinExistence type="inferred from homology"/>
<comment type="subcellular location">
    <subcellularLocation>
        <location evidence="1">Membrane</location>
        <topology evidence="1">Multi-pass membrane protein</topology>
    </subcellularLocation>
</comment>
<evidence type="ECO:0000256" key="7">
    <source>
        <dbReference type="RuleBase" id="RU000488"/>
    </source>
</evidence>
<dbReference type="SUPFAM" id="SSF103506">
    <property type="entry name" value="Mitochondrial carrier"/>
    <property type="match status" value="1"/>
</dbReference>
<feature type="repeat" description="Solcar" evidence="6">
    <location>
        <begin position="101"/>
        <end position="188"/>
    </location>
</feature>
<evidence type="ECO:0000256" key="2">
    <source>
        <dbReference type="ARBA" id="ARBA00022448"/>
    </source>
</evidence>
<dbReference type="OrthoDB" id="18574at2759"/>
<accession>A0A485LRY0</accession>
<dbReference type="PANTHER" id="PTHR24089">
    <property type="entry name" value="SOLUTE CARRIER FAMILY 25"/>
    <property type="match status" value="1"/>
</dbReference>
<comment type="similarity">
    <text evidence="7">Belongs to the mitochondrial carrier (TC 2.A.29) family.</text>
</comment>
<dbReference type="PROSITE" id="PS50920">
    <property type="entry name" value="SOLCAR"/>
    <property type="match status" value="3"/>
</dbReference>
<evidence type="ECO:0000313" key="9">
    <source>
        <dbReference type="EMBL" id="VFU01045.1"/>
    </source>
</evidence>
<dbReference type="InterPro" id="IPR002067">
    <property type="entry name" value="MCP"/>
</dbReference>
<protein>
    <submittedName>
        <fullName evidence="9">Aste57867_24405 protein</fullName>
    </submittedName>
</protein>